<evidence type="ECO:0000313" key="2">
    <source>
        <dbReference type="Proteomes" id="UP000092445"/>
    </source>
</evidence>
<sequence length="140" mass="16352">MTSSNSSTLQKRTLVIEMPATYSSTQIAKKIDPLKITNTYPKDVNITNLKSFIRHTKLEILKKRKKRRKMAANANKISGEHAIVEPTKKKRTVLDEIQARCALGKQRENRCKDIRPLYEETKQRPHLYSREKYCADHRNK</sequence>
<dbReference type="EnsemblMetazoa" id="GPAI033754-RA">
    <property type="protein sequence ID" value="GPAI033754-PA"/>
    <property type="gene ID" value="GPAI033754"/>
</dbReference>
<accession>A0A1B0A3Z9</accession>
<protein>
    <submittedName>
        <fullName evidence="1">Uncharacterized protein</fullName>
    </submittedName>
</protein>
<dbReference type="Proteomes" id="UP000092445">
    <property type="component" value="Unassembled WGS sequence"/>
</dbReference>
<dbReference type="AlphaFoldDB" id="A0A1B0A3Z9"/>
<reference evidence="1" key="2">
    <citation type="submission" date="2020-05" db="UniProtKB">
        <authorList>
            <consortium name="EnsemblMetazoa"/>
        </authorList>
    </citation>
    <scope>IDENTIFICATION</scope>
    <source>
        <strain evidence="1">IAEA</strain>
    </source>
</reference>
<organism evidence="1 2">
    <name type="scientific">Glossina pallidipes</name>
    <name type="common">Tsetse fly</name>
    <dbReference type="NCBI Taxonomy" id="7398"/>
    <lineage>
        <taxon>Eukaryota</taxon>
        <taxon>Metazoa</taxon>
        <taxon>Ecdysozoa</taxon>
        <taxon>Arthropoda</taxon>
        <taxon>Hexapoda</taxon>
        <taxon>Insecta</taxon>
        <taxon>Pterygota</taxon>
        <taxon>Neoptera</taxon>
        <taxon>Endopterygota</taxon>
        <taxon>Diptera</taxon>
        <taxon>Brachycera</taxon>
        <taxon>Muscomorpha</taxon>
        <taxon>Hippoboscoidea</taxon>
        <taxon>Glossinidae</taxon>
        <taxon>Glossina</taxon>
    </lineage>
</organism>
<keyword evidence="2" id="KW-1185">Reference proteome</keyword>
<proteinExistence type="predicted"/>
<dbReference type="VEuPathDB" id="VectorBase:GPAI033754"/>
<evidence type="ECO:0000313" key="1">
    <source>
        <dbReference type="EnsemblMetazoa" id="GPAI033754-PA"/>
    </source>
</evidence>
<name>A0A1B0A3Z9_GLOPL</name>
<reference evidence="2" key="1">
    <citation type="submission" date="2014-03" db="EMBL/GenBank/DDBJ databases">
        <authorList>
            <person name="Aksoy S."/>
            <person name="Warren W."/>
            <person name="Wilson R.K."/>
        </authorList>
    </citation>
    <scope>NUCLEOTIDE SEQUENCE [LARGE SCALE GENOMIC DNA]</scope>
    <source>
        <strain evidence="2">IAEA</strain>
    </source>
</reference>